<keyword evidence="1" id="KW-0862">Zinc</keyword>
<dbReference type="InterPro" id="IPR036875">
    <property type="entry name" value="Znf_CCHC_sf"/>
</dbReference>
<dbReference type="WBParaSite" id="NBR_0000464501-mRNA-1">
    <property type="protein sequence ID" value="NBR_0000464501-mRNA-1"/>
    <property type="gene ID" value="NBR_0000464501"/>
</dbReference>
<dbReference type="GO" id="GO:0019899">
    <property type="term" value="F:enzyme binding"/>
    <property type="evidence" value="ECO:0007669"/>
    <property type="project" value="UniProtKB-ARBA"/>
</dbReference>
<dbReference type="InterPro" id="IPR001878">
    <property type="entry name" value="Znf_CCHC"/>
</dbReference>
<sequence length="129" mass="14321">MHLESQRHELVKSREPKCFGCGRLGHLKTNCPSKGSTPADRKPPEPSVLRGDPKIFTASLNRWACGTTGTDDLLEDLVGEQATDQVQLGMTRTALLDTDSQIIIIPRADAGERTAERFRLGCRRRGNRH</sequence>
<name>A0A0N4XQ43_NIPBR</name>
<organism evidence="6">
    <name type="scientific">Nippostrongylus brasiliensis</name>
    <name type="common">Rat hookworm</name>
    <dbReference type="NCBI Taxonomy" id="27835"/>
    <lineage>
        <taxon>Eukaryota</taxon>
        <taxon>Metazoa</taxon>
        <taxon>Ecdysozoa</taxon>
        <taxon>Nematoda</taxon>
        <taxon>Chromadorea</taxon>
        <taxon>Rhabditida</taxon>
        <taxon>Rhabditina</taxon>
        <taxon>Rhabditomorpha</taxon>
        <taxon>Strongyloidea</taxon>
        <taxon>Heligmosomidae</taxon>
        <taxon>Nippostrongylus</taxon>
    </lineage>
</organism>
<dbReference type="PROSITE" id="PS50158">
    <property type="entry name" value="ZF_CCHC"/>
    <property type="match status" value="1"/>
</dbReference>
<dbReference type="Proteomes" id="UP000271162">
    <property type="component" value="Unassembled WGS sequence"/>
</dbReference>
<dbReference type="SMART" id="SM00343">
    <property type="entry name" value="ZnF_C2HC"/>
    <property type="match status" value="1"/>
</dbReference>
<protein>
    <submittedName>
        <fullName evidence="6">CCHC-type domain-containing protein</fullName>
    </submittedName>
</protein>
<evidence type="ECO:0000256" key="2">
    <source>
        <dbReference type="SAM" id="MobiDB-lite"/>
    </source>
</evidence>
<evidence type="ECO:0000259" key="3">
    <source>
        <dbReference type="PROSITE" id="PS50158"/>
    </source>
</evidence>
<feature type="domain" description="CCHC-type" evidence="3">
    <location>
        <begin position="17"/>
        <end position="33"/>
    </location>
</feature>
<evidence type="ECO:0000256" key="1">
    <source>
        <dbReference type="PROSITE-ProRule" id="PRU00047"/>
    </source>
</evidence>
<dbReference type="EMBL" id="UYSL01009136">
    <property type="protein sequence ID" value="VDL68236.1"/>
    <property type="molecule type" value="Genomic_DNA"/>
</dbReference>
<evidence type="ECO:0000313" key="5">
    <source>
        <dbReference type="Proteomes" id="UP000271162"/>
    </source>
</evidence>
<dbReference type="SUPFAM" id="SSF57756">
    <property type="entry name" value="Retrovirus zinc finger-like domains"/>
    <property type="match status" value="1"/>
</dbReference>
<evidence type="ECO:0000313" key="6">
    <source>
        <dbReference type="WBParaSite" id="NBR_0000464501-mRNA-1"/>
    </source>
</evidence>
<feature type="region of interest" description="Disordered" evidence="2">
    <location>
        <begin position="30"/>
        <end position="52"/>
    </location>
</feature>
<keyword evidence="5" id="KW-1185">Reference proteome</keyword>
<dbReference type="AlphaFoldDB" id="A0A0N4XQ43"/>
<gene>
    <name evidence="4" type="ORF">NBR_LOCUS4647</name>
</gene>
<reference evidence="4 5" key="2">
    <citation type="submission" date="2018-11" db="EMBL/GenBank/DDBJ databases">
        <authorList>
            <consortium name="Pathogen Informatics"/>
        </authorList>
    </citation>
    <scope>NUCLEOTIDE SEQUENCE [LARGE SCALE GENOMIC DNA]</scope>
</reference>
<keyword evidence="1" id="KW-0479">Metal-binding</keyword>
<reference evidence="6" key="1">
    <citation type="submission" date="2017-02" db="UniProtKB">
        <authorList>
            <consortium name="WormBaseParasite"/>
        </authorList>
    </citation>
    <scope>IDENTIFICATION</scope>
</reference>
<dbReference type="GO" id="GO:0005737">
    <property type="term" value="C:cytoplasm"/>
    <property type="evidence" value="ECO:0007669"/>
    <property type="project" value="UniProtKB-ARBA"/>
</dbReference>
<accession>A0A0N4XQ43</accession>
<dbReference type="GO" id="GO:0003676">
    <property type="term" value="F:nucleic acid binding"/>
    <property type="evidence" value="ECO:0007669"/>
    <property type="project" value="InterPro"/>
</dbReference>
<evidence type="ECO:0000313" key="4">
    <source>
        <dbReference type="EMBL" id="VDL68236.1"/>
    </source>
</evidence>
<keyword evidence="1" id="KW-0863">Zinc-finger</keyword>
<dbReference type="GO" id="GO:0008270">
    <property type="term" value="F:zinc ion binding"/>
    <property type="evidence" value="ECO:0007669"/>
    <property type="project" value="UniProtKB-KW"/>
</dbReference>
<proteinExistence type="predicted"/>
<dbReference type="Gene3D" id="4.10.60.10">
    <property type="entry name" value="Zinc finger, CCHC-type"/>
    <property type="match status" value="1"/>
</dbReference>